<evidence type="ECO:0000313" key="1">
    <source>
        <dbReference type="EMBL" id="CAB5220289.1"/>
    </source>
</evidence>
<gene>
    <name evidence="1" type="ORF">UFOVP235_29</name>
</gene>
<dbReference type="EMBL" id="LR798282">
    <property type="protein sequence ID" value="CAB5220289.1"/>
    <property type="molecule type" value="Genomic_DNA"/>
</dbReference>
<name>A0A6J7WQJ1_9CAUD</name>
<sequence length="613" mass="66898">MYDSPKAPPPPKTPADFAPEIDKKRNELQTAYNTKANDYNTSVDAFNNTLKGLQDTYSGMHSGLNNLNITSVDDQGADYRNKLNALQQSLSGLQKPSSFNATSTFNFPEYAGATITLDTPQLHNLNSDLLNTLNSGYSTDNQFLSDLLGKRTKAESDYRNFYTGLGSSAGSTLDTANNLDLANYASSGFDRSGYNNLNSRLTNFTSDILGDYNFDGETNARNLIGQVKGKYDALDTQKVAEQKRISDYKTALQTYLNQSSNDFNTYTIKDADKLNTLEAALRSKGQEASQFTSPLSFDLSGLTNQYNSLDSNISNKLAERQRELDRIATTQNSYGSQAQTLAGLANSADIYSQNNLTDITNQINNLSRNVGGFSSLLDYNFGDANKSITAAQQQIAALNASRAQALKDLQTRGDKFSAGLADIPLYNESDFNSRLQQENDVLSQLGQFSGGDVNPYRTAVASDQQAIKDKLQQLYDYRTGIESQAKGLQKKFNDQSFYDLDSVDAARKGDYKSLMDQISLYNATQANDESSGIKSRLDSEYARLTQEAATKQALAAQEAKSASSAITSGQIYTVNGIPLTAEEYAALMQNKANQDKTGNSSNSAFLQALGLTG</sequence>
<accession>A0A6J7WQJ1</accession>
<protein>
    <submittedName>
        <fullName evidence="1">Uncharacterized protein</fullName>
    </submittedName>
</protein>
<reference evidence="1" key="1">
    <citation type="submission" date="2020-05" db="EMBL/GenBank/DDBJ databases">
        <authorList>
            <person name="Chiriac C."/>
            <person name="Salcher M."/>
            <person name="Ghai R."/>
            <person name="Kavagutti S V."/>
        </authorList>
    </citation>
    <scope>NUCLEOTIDE SEQUENCE</scope>
</reference>
<proteinExistence type="predicted"/>
<organism evidence="1">
    <name type="scientific">uncultured Caudovirales phage</name>
    <dbReference type="NCBI Taxonomy" id="2100421"/>
    <lineage>
        <taxon>Viruses</taxon>
        <taxon>Duplodnaviria</taxon>
        <taxon>Heunggongvirae</taxon>
        <taxon>Uroviricota</taxon>
        <taxon>Caudoviricetes</taxon>
        <taxon>Peduoviridae</taxon>
        <taxon>Maltschvirus</taxon>
        <taxon>Maltschvirus maltsch</taxon>
    </lineage>
</organism>